<dbReference type="PANTHER" id="PTHR23037:SF34">
    <property type="entry name" value="THROMBOPOIETIN RECEPTOR ISOFORM X1"/>
    <property type="match status" value="1"/>
</dbReference>
<evidence type="ECO:0000259" key="10">
    <source>
        <dbReference type="PROSITE" id="PS50853"/>
    </source>
</evidence>
<evidence type="ECO:0000256" key="8">
    <source>
        <dbReference type="SAM" id="Phobius"/>
    </source>
</evidence>
<dbReference type="InterPro" id="IPR036116">
    <property type="entry name" value="FN3_sf"/>
</dbReference>
<dbReference type="AlphaFoldDB" id="A0AAV2KRV6"/>
<protein>
    <recommendedName>
        <fullName evidence="10">Fibronectin type-III domain-containing protein</fullName>
    </recommendedName>
</protein>
<feature type="signal peptide" evidence="9">
    <location>
        <begin position="1"/>
        <end position="22"/>
    </location>
</feature>
<evidence type="ECO:0000256" key="2">
    <source>
        <dbReference type="ARBA" id="ARBA00022692"/>
    </source>
</evidence>
<dbReference type="Proteomes" id="UP001497482">
    <property type="component" value="Chromosome 2"/>
</dbReference>
<dbReference type="EMBL" id="OZ035824">
    <property type="protein sequence ID" value="CAL1592712.1"/>
    <property type="molecule type" value="Genomic_DNA"/>
</dbReference>
<evidence type="ECO:0000313" key="11">
    <source>
        <dbReference type="EMBL" id="CAL1592712.1"/>
    </source>
</evidence>
<sequence>MHWLCRRVTLWALMVTASGTRGQKTAGLPLTLEDSLLLNDEPSPKCRTLMQDGTVKDFTCFFKTADNSSYDFYYTTDNPPRRTKCEMWHRTAEDKSFLHFCTFPQSDIFWYVEILLEVIHRSRNDSLFMRTVTVEDNILPVLPKHISMKQNENIGELEVSWQVQCGFNLYNKIRFSSKSMKEKIKQGQNKVSETLAGLVPGEEVRLQVSVRCSPNRSTGHWSHWSAEVRAVVPQSADDISLKCYTKDLENITCQWDGSKYNIDSDYKLFYKSEFSQGWTNWTECSPDTNGTGGHCGFHGNMQDKIRVKLSSPLAPLSQTFYGENFQLNNIIKTPAPSHLKQNGTDPFCVVWESPLPALSSHLQYEASYKLSSDKQWMTMSPVGPETAVCLKVSWSSQVKVKVRAKPQSAVYSGHWSEWSDVLTAEAPAPSHLMLLIQCSPTLLIVFAVIFILLFYKYFNKLKHYIWPPLPNLDKVLQEYLSDMKLHKLDSPMTTKQLYAEPSIVEVLSTDSDSELEENPQICTGLLSSSETSHSNVGQEDSSTETGTGLFPDYVALSRDTVILCSKQNSYIYRDDLNEEIQEVEDPQSPEHDALPREDVLGLSNFLNHSYLLLDAHSLNRKDRVQRGHGNLYTNMPCN</sequence>
<dbReference type="Gene3D" id="2.60.40.10">
    <property type="entry name" value="Immunoglobulins"/>
    <property type="match status" value="4"/>
</dbReference>
<proteinExistence type="predicted"/>
<keyword evidence="7" id="KW-0325">Glycoprotein</keyword>
<evidence type="ECO:0000256" key="6">
    <source>
        <dbReference type="ARBA" id="ARBA00023170"/>
    </source>
</evidence>
<keyword evidence="5 8" id="KW-0472">Membrane</keyword>
<gene>
    <name evidence="11" type="ORF">KC01_LOCUS21928</name>
</gene>
<dbReference type="PANTHER" id="PTHR23037">
    <property type="entry name" value="CYTOKINE RECEPTOR"/>
    <property type="match status" value="1"/>
</dbReference>
<evidence type="ECO:0000313" key="12">
    <source>
        <dbReference type="Proteomes" id="UP001497482"/>
    </source>
</evidence>
<name>A0AAV2KRV6_KNICA</name>
<keyword evidence="6" id="KW-0675">Receptor</keyword>
<evidence type="ECO:0000256" key="7">
    <source>
        <dbReference type="ARBA" id="ARBA00023180"/>
    </source>
</evidence>
<keyword evidence="4 8" id="KW-1133">Transmembrane helix</keyword>
<feature type="domain" description="Fibronectin type-III" evidence="10">
    <location>
        <begin position="333"/>
        <end position="426"/>
    </location>
</feature>
<dbReference type="SUPFAM" id="SSF49265">
    <property type="entry name" value="Fibronectin type III"/>
    <property type="match status" value="4"/>
</dbReference>
<dbReference type="InterPro" id="IPR015152">
    <property type="entry name" value="Growth/epo_recpt_lig-bind"/>
</dbReference>
<dbReference type="InterPro" id="IPR013783">
    <property type="entry name" value="Ig-like_fold"/>
</dbReference>
<feature type="chain" id="PRO_5043517002" description="Fibronectin type-III domain-containing protein" evidence="9">
    <location>
        <begin position="23"/>
        <end position="638"/>
    </location>
</feature>
<dbReference type="Pfam" id="PF09067">
    <property type="entry name" value="EpoR_lig-bind"/>
    <property type="match status" value="1"/>
</dbReference>
<reference evidence="11 12" key="1">
    <citation type="submission" date="2024-04" db="EMBL/GenBank/DDBJ databases">
        <authorList>
            <person name="Waldvogel A.-M."/>
            <person name="Schoenle A."/>
        </authorList>
    </citation>
    <scope>NUCLEOTIDE SEQUENCE [LARGE SCALE GENOMIC DNA]</scope>
</reference>
<keyword evidence="12" id="KW-1185">Reference proteome</keyword>
<evidence type="ECO:0000256" key="3">
    <source>
        <dbReference type="ARBA" id="ARBA00022729"/>
    </source>
</evidence>
<dbReference type="PROSITE" id="PS50853">
    <property type="entry name" value="FN3"/>
    <property type="match status" value="1"/>
</dbReference>
<dbReference type="InterPro" id="IPR003961">
    <property type="entry name" value="FN3_dom"/>
</dbReference>
<dbReference type="GO" id="GO:0004896">
    <property type="term" value="F:cytokine receptor activity"/>
    <property type="evidence" value="ECO:0007669"/>
    <property type="project" value="TreeGrafter"/>
</dbReference>
<comment type="subcellular location">
    <subcellularLocation>
        <location evidence="1">Membrane</location>
        <topology evidence="1">Single-pass type I membrane protein</topology>
    </subcellularLocation>
</comment>
<feature type="transmembrane region" description="Helical" evidence="8">
    <location>
        <begin position="432"/>
        <end position="455"/>
    </location>
</feature>
<evidence type="ECO:0000256" key="1">
    <source>
        <dbReference type="ARBA" id="ARBA00004479"/>
    </source>
</evidence>
<accession>A0AAV2KRV6</accession>
<evidence type="ECO:0000256" key="4">
    <source>
        <dbReference type="ARBA" id="ARBA00022989"/>
    </source>
</evidence>
<evidence type="ECO:0000256" key="9">
    <source>
        <dbReference type="SAM" id="SignalP"/>
    </source>
</evidence>
<evidence type="ECO:0000256" key="5">
    <source>
        <dbReference type="ARBA" id="ARBA00023136"/>
    </source>
</evidence>
<keyword evidence="3 9" id="KW-0732">Signal</keyword>
<dbReference type="GO" id="GO:0009897">
    <property type="term" value="C:external side of plasma membrane"/>
    <property type="evidence" value="ECO:0007669"/>
    <property type="project" value="TreeGrafter"/>
</dbReference>
<keyword evidence="2 8" id="KW-0812">Transmembrane</keyword>
<organism evidence="11 12">
    <name type="scientific">Knipowitschia caucasica</name>
    <name type="common">Caucasian dwarf goby</name>
    <name type="synonym">Pomatoschistus caucasicus</name>
    <dbReference type="NCBI Taxonomy" id="637954"/>
    <lineage>
        <taxon>Eukaryota</taxon>
        <taxon>Metazoa</taxon>
        <taxon>Chordata</taxon>
        <taxon>Craniata</taxon>
        <taxon>Vertebrata</taxon>
        <taxon>Euteleostomi</taxon>
        <taxon>Actinopterygii</taxon>
        <taxon>Neopterygii</taxon>
        <taxon>Teleostei</taxon>
        <taxon>Neoteleostei</taxon>
        <taxon>Acanthomorphata</taxon>
        <taxon>Gobiaria</taxon>
        <taxon>Gobiiformes</taxon>
        <taxon>Gobioidei</taxon>
        <taxon>Gobiidae</taxon>
        <taxon>Gobiinae</taxon>
        <taxon>Knipowitschia</taxon>
    </lineage>
</organism>